<comment type="caution">
    <text evidence="2">The sequence shown here is derived from an EMBL/GenBank/DDBJ whole genome shotgun (WGS) entry which is preliminary data.</text>
</comment>
<organism evidence="2 3">
    <name type="scientific">Saponaria officinalis</name>
    <name type="common">Common soapwort</name>
    <name type="synonym">Lychnis saponaria</name>
    <dbReference type="NCBI Taxonomy" id="3572"/>
    <lineage>
        <taxon>Eukaryota</taxon>
        <taxon>Viridiplantae</taxon>
        <taxon>Streptophyta</taxon>
        <taxon>Embryophyta</taxon>
        <taxon>Tracheophyta</taxon>
        <taxon>Spermatophyta</taxon>
        <taxon>Magnoliopsida</taxon>
        <taxon>eudicotyledons</taxon>
        <taxon>Gunneridae</taxon>
        <taxon>Pentapetalae</taxon>
        <taxon>Caryophyllales</taxon>
        <taxon>Caryophyllaceae</taxon>
        <taxon>Caryophylleae</taxon>
        <taxon>Saponaria</taxon>
    </lineage>
</organism>
<evidence type="ECO:0000313" key="2">
    <source>
        <dbReference type="EMBL" id="KAK9688648.1"/>
    </source>
</evidence>
<evidence type="ECO:0008006" key="4">
    <source>
        <dbReference type="Google" id="ProtNLM"/>
    </source>
</evidence>
<accession>A0AAW1IGY9</accession>
<dbReference type="Proteomes" id="UP001443914">
    <property type="component" value="Unassembled WGS sequence"/>
</dbReference>
<evidence type="ECO:0000256" key="1">
    <source>
        <dbReference type="SAM" id="MobiDB-lite"/>
    </source>
</evidence>
<dbReference type="AlphaFoldDB" id="A0AAW1IGY9"/>
<gene>
    <name evidence="2" type="ORF">RND81_09G000800</name>
</gene>
<reference evidence="2" key="1">
    <citation type="submission" date="2024-03" db="EMBL/GenBank/DDBJ databases">
        <title>WGS assembly of Saponaria officinalis var. Norfolk2.</title>
        <authorList>
            <person name="Jenkins J."/>
            <person name="Shu S."/>
            <person name="Grimwood J."/>
            <person name="Barry K."/>
            <person name="Goodstein D."/>
            <person name="Schmutz J."/>
            <person name="Leebens-Mack J."/>
            <person name="Osbourn A."/>
        </authorList>
    </citation>
    <scope>NUCLEOTIDE SEQUENCE [LARGE SCALE GENOMIC DNA]</scope>
    <source>
        <strain evidence="2">JIC</strain>
    </source>
</reference>
<keyword evidence="3" id="KW-1185">Reference proteome</keyword>
<sequence>MDANSQSSFGGRGKNKRFWKKEEEEALIDCLLVLSADPQWKGEGVFKNGYSSQLEQMLNTKFPDKYAIVSELVNKTSGFQWDDQSKMIKCERQAYEDFCKTHPKAGGLWMTLFLYLDKLDEVFGVDRATGISSELPDDSITNLENETIDLDNDNSDDDNVYVYQSPLSFPTDDQPQPPPTKKMKKEKTPKGSEKKRSAKFADLTTLDQMTTATIANAMSTTQEREMEVVEHKKMLLFEIASLPGITQAEAIRAARLFSSNPSQMDVLFSSPNDDWKKEVVLDMLSRNG</sequence>
<feature type="region of interest" description="Disordered" evidence="1">
    <location>
        <begin position="164"/>
        <end position="197"/>
    </location>
</feature>
<evidence type="ECO:0000313" key="3">
    <source>
        <dbReference type="Proteomes" id="UP001443914"/>
    </source>
</evidence>
<name>A0AAW1IGY9_SAPOF</name>
<proteinExistence type="predicted"/>
<protein>
    <recommendedName>
        <fullName evidence="4">Myb/SANT-like domain-containing protein</fullName>
    </recommendedName>
</protein>
<dbReference type="PANTHER" id="PTHR46250:SF15">
    <property type="entry name" value="OS01G0523800 PROTEIN"/>
    <property type="match status" value="1"/>
</dbReference>
<dbReference type="EMBL" id="JBDFQZ010000009">
    <property type="protein sequence ID" value="KAK9688648.1"/>
    <property type="molecule type" value="Genomic_DNA"/>
</dbReference>
<feature type="compositionally biased region" description="Basic and acidic residues" evidence="1">
    <location>
        <begin position="186"/>
        <end position="195"/>
    </location>
</feature>
<dbReference type="PANTHER" id="PTHR46250">
    <property type="entry name" value="MYB/SANT-LIKE DNA-BINDING DOMAIN PROTEIN-RELATED"/>
    <property type="match status" value="1"/>
</dbReference>